<accession>A0A8K0SJF3</accession>
<name>A0A8K0SJF3_9HYPO</name>
<sequence length="578" mass="66424">MSYIRQYGPGFSSPVDVQAPPGFNHAHQPNGIMTDVPAPEYYPTPAPNFGIEWNSQHTRNLTFHMDLGIEDDTQAHLNILARHRRLGQFKKGLETLNRYREEADREPLLDMEQAEMLLSQGNYKQLATKIEKKPAWLTSLKSQDTTNSQLAQILSLKWSLLFTRCRTHTKVSYANVSQLWEKSERMLSSMRDTGSTELFIYVMCLELIAEVTTYSNSVNPFGTPEFAINWESMYQQLLGEGRIWDLADLIRASTLAFGAANTWENIFHKNFYSDDFFDNIKSDWKTLAYDESTSLALLDILVHLAFWLDIQLCGEAKTSDLFAMERCLTESDEIVSQILKSDPKGMKTRQYALWMLAHAKLKGHTNEQAGDEEQRVNDRYQMKYLDEYPGLQLWHCGLPIYLPKERENPGWTAPEVSDAVKAMIAAPLALARELGDMKTESRCLQELARISSPELPHFLELGRFQGDVQEDMRGLLETLLASYLVVPDKPRLKKELLDFGRKTEEEGPPLLVYSFNVIMGSIVALPEERKQFKALARMVWRSMARSETAGDRHSSLRRRRRRYSRTQSQRVGGRILKF</sequence>
<comment type="caution">
    <text evidence="2">The sequence shown here is derived from an EMBL/GenBank/DDBJ whole genome shotgun (WGS) entry which is preliminary data.</text>
</comment>
<keyword evidence="3" id="KW-1185">Reference proteome</keyword>
<evidence type="ECO:0000256" key="1">
    <source>
        <dbReference type="SAM" id="MobiDB-lite"/>
    </source>
</evidence>
<reference evidence="2" key="1">
    <citation type="journal article" date="2021" name="Nat. Commun.">
        <title>Genetic determinants of endophytism in the Arabidopsis root mycobiome.</title>
        <authorList>
            <person name="Mesny F."/>
            <person name="Miyauchi S."/>
            <person name="Thiergart T."/>
            <person name="Pickel B."/>
            <person name="Atanasova L."/>
            <person name="Karlsson M."/>
            <person name="Huettel B."/>
            <person name="Barry K.W."/>
            <person name="Haridas S."/>
            <person name="Chen C."/>
            <person name="Bauer D."/>
            <person name="Andreopoulos W."/>
            <person name="Pangilinan J."/>
            <person name="LaButti K."/>
            <person name="Riley R."/>
            <person name="Lipzen A."/>
            <person name="Clum A."/>
            <person name="Drula E."/>
            <person name="Henrissat B."/>
            <person name="Kohler A."/>
            <person name="Grigoriev I.V."/>
            <person name="Martin F.M."/>
            <person name="Hacquard S."/>
        </authorList>
    </citation>
    <scope>NUCLEOTIDE SEQUENCE</scope>
    <source>
        <strain evidence="2">MPI-CAGE-CH-0235</strain>
    </source>
</reference>
<protein>
    <submittedName>
        <fullName evidence="2">Uncharacterized protein</fullName>
    </submittedName>
</protein>
<feature type="compositionally biased region" description="Basic residues" evidence="1">
    <location>
        <begin position="555"/>
        <end position="564"/>
    </location>
</feature>
<evidence type="ECO:0000313" key="2">
    <source>
        <dbReference type="EMBL" id="KAH7313823.1"/>
    </source>
</evidence>
<feature type="region of interest" description="Disordered" evidence="1">
    <location>
        <begin position="550"/>
        <end position="572"/>
    </location>
</feature>
<organism evidence="2 3">
    <name type="scientific">Stachybotrys elegans</name>
    <dbReference type="NCBI Taxonomy" id="80388"/>
    <lineage>
        <taxon>Eukaryota</taxon>
        <taxon>Fungi</taxon>
        <taxon>Dikarya</taxon>
        <taxon>Ascomycota</taxon>
        <taxon>Pezizomycotina</taxon>
        <taxon>Sordariomycetes</taxon>
        <taxon>Hypocreomycetidae</taxon>
        <taxon>Hypocreales</taxon>
        <taxon>Stachybotryaceae</taxon>
        <taxon>Stachybotrys</taxon>
    </lineage>
</organism>
<dbReference type="EMBL" id="JAGPNK010000009">
    <property type="protein sequence ID" value="KAH7313823.1"/>
    <property type="molecule type" value="Genomic_DNA"/>
</dbReference>
<evidence type="ECO:0000313" key="3">
    <source>
        <dbReference type="Proteomes" id="UP000813444"/>
    </source>
</evidence>
<dbReference type="Proteomes" id="UP000813444">
    <property type="component" value="Unassembled WGS sequence"/>
</dbReference>
<gene>
    <name evidence="2" type="ORF">B0I35DRAFT_410766</name>
</gene>
<dbReference type="AlphaFoldDB" id="A0A8K0SJF3"/>
<proteinExistence type="predicted"/>
<dbReference type="OrthoDB" id="4838614at2759"/>